<dbReference type="Proteomes" id="UP000324222">
    <property type="component" value="Unassembled WGS sequence"/>
</dbReference>
<dbReference type="EMBL" id="VSRR010002324">
    <property type="protein sequence ID" value="MPC30816.1"/>
    <property type="molecule type" value="Genomic_DNA"/>
</dbReference>
<dbReference type="OrthoDB" id="442970at2759"/>
<reference evidence="2 3" key="1">
    <citation type="submission" date="2019-05" db="EMBL/GenBank/DDBJ databases">
        <title>Another draft genome of Portunus trituberculatus and its Hox gene families provides insights of decapod evolution.</title>
        <authorList>
            <person name="Jeong J.-H."/>
            <person name="Song I."/>
            <person name="Kim S."/>
            <person name="Choi T."/>
            <person name="Kim D."/>
            <person name="Ryu S."/>
            <person name="Kim W."/>
        </authorList>
    </citation>
    <scope>NUCLEOTIDE SEQUENCE [LARGE SCALE GENOMIC DNA]</scope>
    <source>
        <tissue evidence="2">Muscle</tissue>
    </source>
</reference>
<dbReference type="AlphaFoldDB" id="A0A5B7EC82"/>
<comment type="caution">
    <text evidence="2">The sequence shown here is derived from an EMBL/GenBank/DDBJ whole genome shotgun (WGS) entry which is preliminary data.</text>
</comment>
<gene>
    <name evidence="2" type="ORF">E2C01_024086</name>
</gene>
<accession>A0A5B7EC82</accession>
<proteinExistence type="predicted"/>
<sequence>MSAGKERSQRRGERADWMTHKFFFGTTDVVLAKDASTKDDHWYDVSDPRNAMNKRRREDSARSSKRHHK</sequence>
<evidence type="ECO:0000313" key="3">
    <source>
        <dbReference type="Proteomes" id="UP000324222"/>
    </source>
</evidence>
<protein>
    <submittedName>
        <fullName evidence="2">Uncharacterized protein</fullName>
    </submittedName>
</protein>
<evidence type="ECO:0000313" key="2">
    <source>
        <dbReference type="EMBL" id="MPC30816.1"/>
    </source>
</evidence>
<name>A0A5B7EC82_PORTR</name>
<keyword evidence="3" id="KW-1185">Reference proteome</keyword>
<feature type="region of interest" description="Disordered" evidence="1">
    <location>
        <begin position="39"/>
        <end position="69"/>
    </location>
</feature>
<evidence type="ECO:0000256" key="1">
    <source>
        <dbReference type="SAM" id="MobiDB-lite"/>
    </source>
</evidence>
<organism evidence="2 3">
    <name type="scientific">Portunus trituberculatus</name>
    <name type="common">Swimming crab</name>
    <name type="synonym">Neptunus trituberculatus</name>
    <dbReference type="NCBI Taxonomy" id="210409"/>
    <lineage>
        <taxon>Eukaryota</taxon>
        <taxon>Metazoa</taxon>
        <taxon>Ecdysozoa</taxon>
        <taxon>Arthropoda</taxon>
        <taxon>Crustacea</taxon>
        <taxon>Multicrustacea</taxon>
        <taxon>Malacostraca</taxon>
        <taxon>Eumalacostraca</taxon>
        <taxon>Eucarida</taxon>
        <taxon>Decapoda</taxon>
        <taxon>Pleocyemata</taxon>
        <taxon>Brachyura</taxon>
        <taxon>Eubrachyura</taxon>
        <taxon>Portunoidea</taxon>
        <taxon>Portunidae</taxon>
        <taxon>Portuninae</taxon>
        <taxon>Portunus</taxon>
    </lineage>
</organism>